<dbReference type="AlphaFoldDB" id="A0A9P3PKQ3"/>
<dbReference type="Proteomes" id="UP001063166">
    <property type="component" value="Unassembled WGS sequence"/>
</dbReference>
<keyword evidence="2" id="KW-1185">Reference proteome</keyword>
<sequence length="109" mass="12618">MLLESSTRCLTVPDELNYSETKRTNQSVHVCSSPRSHSDSGWIFNQPCSLNQSLPTSVDFRRFDLVNLKRPRSRAPSRPLVRSHLEMNFHGRSSHQWATSILHFMYTDV</sequence>
<name>A0A9P3PKQ3_LYOSH</name>
<evidence type="ECO:0000313" key="1">
    <source>
        <dbReference type="EMBL" id="GLB37693.1"/>
    </source>
</evidence>
<reference evidence="1" key="1">
    <citation type="submission" date="2022-07" db="EMBL/GenBank/DDBJ databases">
        <title>The genome of Lyophyllum shimeji provides insight into the initial evolution of ectomycorrhizal fungal genome.</title>
        <authorList>
            <person name="Kobayashi Y."/>
            <person name="Shibata T."/>
            <person name="Hirakawa H."/>
            <person name="Shigenobu S."/>
            <person name="Nishiyama T."/>
            <person name="Yamada A."/>
            <person name="Hasebe M."/>
            <person name="Kawaguchi M."/>
        </authorList>
    </citation>
    <scope>NUCLEOTIDE SEQUENCE</scope>
    <source>
        <strain evidence="1">AT787</strain>
    </source>
</reference>
<proteinExistence type="predicted"/>
<comment type="caution">
    <text evidence="1">The sequence shown here is derived from an EMBL/GenBank/DDBJ whole genome shotgun (WGS) entry which is preliminary data.</text>
</comment>
<accession>A0A9P3PKQ3</accession>
<protein>
    <submittedName>
        <fullName evidence="1">Uncharacterized protein</fullName>
    </submittedName>
</protein>
<dbReference type="EMBL" id="BRPK01000004">
    <property type="protein sequence ID" value="GLB37693.1"/>
    <property type="molecule type" value="Genomic_DNA"/>
</dbReference>
<organism evidence="1 2">
    <name type="scientific">Lyophyllum shimeji</name>
    <name type="common">Hon-shimeji</name>
    <name type="synonym">Tricholoma shimeji</name>
    <dbReference type="NCBI Taxonomy" id="47721"/>
    <lineage>
        <taxon>Eukaryota</taxon>
        <taxon>Fungi</taxon>
        <taxon>Dikarya</taxon>
        <taxon>Basidiomycota</taxon>
        <taxon>Agaricomycotina</taxon>
        <taxon>Agaricomycetes</taxon>
        <taxon>Agaricomycetidae</taxon>
        <taxon>Agaricales</taxon>
        <taxon>Tricholomatineae</taxon>
        <taxon>Lyophyllaceae</taxon>
        <taxon>Lyophyllum</taxon>
    </lineage>
</organism>
<evidence type="ECO:0000313" key="2">
    <source>
        <dbReference type="Proteomes" id="UP001063166"/>
    </source>
</evidence>
<gene>
    <name evidence="1" type="ORF">LshimejAT787_0407440</name>
</gene>